<dbReference type="AlphaFoldDB" id="A0A382V3L3"/>
<dbReference type="EC" id="2.4.1.182" evidence="1"/>
<proteinExistence type="predicted"/>
<dbReference type="PANTHER" id="PTHR30372:SF4">
    <property type="entry name" value="LIPID-A-DISACCHARIDE SYNTHASE, MITOCHONDRIAL-RELATED"/>
    <property type="match status" value="1"/>
</dbReference>
<evidence type="ECO:0000313" key="8">
    <source>
        <dbReference type="EMBL" id="SVD40471.1"/>
    </source>
</evidence>
<organism evidence="8">
    <name type="scientific">marine metagenome</name>
    <dbReference type="NCBI Taxonomy" id="408172"/>
    <lineage>
        <taxon>unclassified sequences</taxon>
        <taxon>metagenomes</taxon>
        <taxon>ecological metagenomes</taxon>
    </lineage>
</organism>
<keyword evidence="2" id="KW-0444">Lipid biosynthesis</keyword>
<dbReference type="GO" id="GO:0008915">
    <property type="term" value="F:lipid-A-disaccharide synthase activity"/>
    <property type="evidence" value="ECO:0007669"/>
    <property type="project" value="UniProtKB-EC"/>
</dbReference>
<dbReference type="EMBL" id="UINC01148530">
    <property type="protein sequence ID" value="SVD40471.1"/>
    <property type="molecule type" value="Genomic_DNA"/>
</dbReference>
<dbReference type="InterPro" id="IPR003835">
    <property type="entry name" value="Glyco_trans_19"/>
</dbReference>
<evidence type="ECO:0000256" key="2">
    <source>
        <dbReference type="ARBA" id="ARBA00022516"/>
    </source>
</evidence>
<dbReference type="PANTHER" id="PTHR30372">
    <property type="entry name" value="LIPID-A-DISACCHARIDE SYNTHASE"/>
    <property type="match status" value="1"/>
</dbReference>
<evidence type="ECO:0000256" key="4">
    <source>
        <dbReference type="ARBA" id="ARBA00022676"/>
    </source>
</evidence>
<evidence type="ECO:0000256" key="1">
    <source>
        <dbReference type="ARBA" id="ARBA00012687"/>
    </source>
</evidence>
<dbReference type="GO" id="GO:0005543">
    <property type="term" value="F:phospholipid binding"/>
    <property type="evidence" value="ECO:0007669"/>
    <property type="project" value="TreeGrafter"/>
</dbReference>
<keyword evidence="5" id="KW-0808">Transferase</keyword>
<dbReference type="SUPFAM" id="SSF53756">
    <property type="entry name" value="UDP-Glycosyltransferase/glycogen phosphorylase"/>
    <property type="match status" value="1"/>
</dbReference>
<gene>
    <name evidence="8" type="ORF">METZ01_LOCUS393325</name>
</gene>
<dbReference type="GO" id="GO:0016020">
    <property type="term" value="C:membrane"/>
    <property type="evidence" value="ECO:0007669"/>
    <property type="project" value="GOC"/>
</dbReference>
<reference evidence="8" key="1">
    <citation type="submission" date="2018-05" db="EMBL/GenBank/DDBJ databases">
        <authorList>
            <person name="Lanie J.A."/>
            <person name="Ng W.-L."/>
            <person name="Kazmierczak K.M."/>
            <person name="Andrzejewski T.M."/>
            <person name="Davidsen T.M."/>
            <person name="Wayne K.J."/>
            <person name="Tettelin H."/>
            <person name="Glass J.I."/>
            <person name="Rusch D."/>
            <person name="Podicherti R."/>
            <person name="Tsui H.-C.T."/>
            <person name="Winkler M.E."/>
        </authorList>
    </citation>
    <scope>NUCLEOTIDE SEQUENCE</scope>
</reference>
<dbReference type="GO" id="GO:0009245">
    <property type="term" value="P:lipid A biosynthetic process"/>
    <property type="evidence" value="ECO:0007669"/>
    <property type="project" value="UniProtKB-KW"/>
</dbReference>
<name>A0A382V3L3_9ZZZZ</name>
<feature type="non-terminal residue" evidence="8">
    <location>
        <position position="241"/>
    </location>
</feature>
<comment type="catalytic activity">
    <reaction evidence="7">
        <text>a lipid X + a UDP-2-N,3-O-bis[(3R)-3-hydroxyacyl]-alpha-D-glucosamine = a lipid A disaccharide + UDP + H(+)</text>
        <dbReference type="Rhea" id="RHEA:67828"/>
        <dbReference type="ChEBI" id="CHEBI:15378"/>
        <dbReference type="ChEBI" id="CHEBI:58223"/>
        <dbReference type="ChEBI" id="CHEBI:137748"/>
        <dbReference type="ChEBI" id="CHEBI:176338"/>
        <dbReference type="ChEBI" id="CHEBI:176343"/>
        <dbReference type="EC" id="2.4.1.182"/>
    </reaction>
</comment>
<sequence>MSGGRKTVLLIAGEASGDTLGAELIKAMRDEPGGDEIDFIGAGGPQMEAAALRPEFDLSEHAVVGIWEVLKNYFKFRRLFRHLLELATQREPDIIVLIDYPGFNLRFAKAIRRYNAVGGGAFREWQPKIICYVSPQLWAWDEGRVHQITKDIDLMLSIFPFEKDWYTERVPKFPVEFVGHPLVDRFPLAKPGSQSVPLDPDLFTEQPTVLLLPGSRRREIDKHLPVMLEAAVIFSEKIKTR</sequence>
<keyword evidence="6" id="KW-0443">Lipid metabolism</keyword>
<protein>
    <recommendedName>
        <fullName evidence="1">lipid-A-disaccharide synthase</fullName>
        <ecNumber evidence="1">2.4.1.182</ecNumber>
    </recommendedName>
</protein>
<accession>A0A382V3L3</accession>
<evidence type="ECO:0000256" key="6">
    <source>
        <dbReference type="ARBA" id="ARBA00023098"/>
    </source>
</evidence>
<evidence type="ECO:0000256" key="5">
    <source>
        <dbReference type="ARBA" id="ARBA00022679"/>
    </source>
</evidence>
<evidence type="ECO:0000256" key="3">
    <source>
        <dbReference type="ARBA" id="ARBA00022556"/>
    </source>
</evidence>
<keyword evidence="3" id="KW-0441">Lipid A biosynthesis</keyword>
<dbReference type="Pfam" id="PF02684">
    <property type="entry name" value="LpxB"/>
    <property type="match status" value="1"/>
</dbReference>
<keyword evidence="4" id="KW-0328">Glycosyltransferase</keyword>
<evidence type="ECO:0000256" key="7">
    <source>
        <dbReference type="ARBA" id="ARBA00048975"/>
    </source>
</evidence>